<dbReference type="GeneID" id="81464527"/>
<feature type="region of interest" description="C-terminal hotdog fold" evidence="9">
    <location>
        <begin position="1153"/>
        <end position="1296"/>
    </location>
</feature>
<dbReference type="SUPFAM" id="SSF51735">
    <property type="entry name" value="NAD(P)-binding Rossmann-fold domains"/>
    <property type="match status" value="2"/>
</dbReference>
<dbReference type="Pfam" id="PF14765">
    <property type="entry name" value="PS-DH"/>
    <property type="match status" value="1"/>
</dbReference>
<gene>
    <name evidence="13" type="ORF">N7517_007614</name>
</gene>
<dbReference type="GO" id="GO:0032259">
    <property type="term" value="P:methylation"/>
    <property type="evidence" value="ECO:0007669"/>
    <property type="project" value="UniProtKB-KW"/>
</dbReference>
<dbReference type="Gene3D" id="3.30.70.3290">
    <property type="match status" value="1"/>
</dbReference>
<dbReference type="InterPro" id="IPR006162">
    <property type="entry name" value="Ppantetheine_attach_site"/>
</dbReference>
<dbReference type="InterPro" id="IPR042104">
    <property type="entry name" value="PKS_dehydratase_sf"/>
</dbReference>
<dbReference type="Pfam" id="PF00107">
    <property type="entry name" value="ADH_zinc_N"/>
    <property type="match status" value="1"/>
</dbReference>
<dbReference type="GO" id="GO:0008168">
    <property type="term" value="F:methyltransferase activity"/>
    <property type="evidence" value="ECO:0007669"/>
    <property type="project" value="UniProtKB-KW"/>
</dbReference>
<dbReference type="GO" id="GO:1901336">
    <property type="term" value="P:lactone biosynthetic process"/>
    <property type="evidence" value="ECO:0007669"/>
    <property type="project" value="UniProtKB-ARBA"/>
</dbReference>
<evidence type="ECO:0000313" key="14">
    <source>
        <dbReference type="Proteomes" id="UP001147752"/>
    </source>
</evidence>
<dbReference type="Pfam" id="PF23114">
    <property type="entry name" value="NAD-bd_HRPKS_sdrA"/>
    <property type="match status" value="1"/>
</dbReference>
<dbReference type="InterPro" id="IPR009081">
    <property type="entry name" value="PP-bd_ACP"/>
</dbReference>
<keyword evidence="6" id="KW-0560">Oxidoreductase</keyword>
<dbReference type="PROSITE" id="PS52004">
    <property type="entry name" value="KS3_2"/>
    <property type="match status" value="1"/>
</dbReference>
<evidence type="ECO:0000256" key="6">
    <source>
        <dbReference type="ARBA" id="ARBA00023002"/>
    </source>
</evidence>
<keyword evidence="5" id="KW-0521">NADP</keyword>
<evidence type="ECO:0000313" key="13">
    <source>
        <dbReference type="EMBL" id="KAJ5375608.1"/>
    </source>
</evidence>
<evidence type="ECO:0000256" key="2">
    <source>
        <dbReference type="ARBA" id="ARBA00022553"/>
    </source>
</evidence>
<dbReference type="SMART" id="SM00823">
    <property type="entry name" value="PKS_PP"/>
    <property type="match status" value="1"/>
</dbReference>
<feature type="domain" description="Ketosynthase family 3 (KS3)" evidence="11">
    <location>
        <begin position="10"/>
        <end position="433"/>
    </location>
</feature>
<dbReference type="Gene3D" id="3.40.50.150">
    <property type="entry name" value="Vaccinia Virus protein VP39"/>
    <property type="match status" value="1"/>
</dbReference>
<dbReference type="Pfam" id="PF16197">
    <property type="entry name" value="KAsynt_C_assoc"/>
    <property type="match status" value="1"/>
</dbReference>
<dbReference type="EMBL" id="JAPZBT010000002">
    <property type="protein sequence ID" value="KAJ5375608.1"/>
    <property type="molecule type" value="Genomic_DNA"/>
</dbReference>
<keyword evidence="3" id="KW-0489">Methyltransferase</keyword>
<dbReference type="InterPro" id="IPR020806">
    <property type="entry name" value="PKS_PP-bd"/>
</dbReference>
<feature type="active site" description="Proton donor; for dehydratase activity" evidence="9">
    <location>
        <position position="1213"/>
    </location>
</feature>
<dbReference type="InterPro" id="IPR036291">
    <property type="entry name" value="NAD(P)-bd_dom_sf"/>
</dbReference>
<dbReference type="InterPro" id="IPR016036">
    <property type="entry name" value="Malonyl_transacylase_ACP-bd"/>
</dbReference>
<keyword evidence="2" id="KW-0597">Phosphoprotein</keyword>
<name>A0A9W9VB41_9EURO</name>
<dbReference type="InterPro" id="IPR029063">
    <property type="entry name" value="SAM-dependent_MTases_sf"/>
</dbReference>
<sequence length="2596" mass="284558">MSTPGSISARDDIAIVGYSFRLPQDVNDDQSFWEVLENRRNLRTDWPATRANPASFLNNKLIKFPAKGGHFLNEDLGAFDAPFFSVTAQEAAAMDPMQRWTLEESYRAFEKAGIPVEKLRGSRTAVFSASMLEDNARLVAMDPENTERTAATGSSVACVVPNRVSWYFDLRGPSIHVNTACSGSLSAVDMACKALWSGDASCALVTGCNLLLDPSIFQILANQNFLSPDSLCYSFDERANGYARGEGTLALVLKPVSAAIEDGDMIRAVIRSTGSNQDGHTPVLTQPSPQSQEELIRHVYKQAGLSFHETRYVEAHGTGTPVGDPIEMRAIGRVFRKSRTADEPLYVGSVKANIGHLEGASALASLVKSILILEKGIIPPNALFEKINPAIDVDFFKIKVPVQSVPWPSEGLRRISVNSFGFGGSNTHVVLDDALHYMQQRGLAGNHCTALLPGTLTRVVSISNTRTQSGYEDGNHDDHRVIDGTSFVKGTTYTNGSTHLNGDGAISLMNGHDKSLSVAARQPKLLVWSAADQKAVERMLESYEVSSTDLGLDDPSKLDHLVFTLASRRSRMLWRAFSVFPDSNVGQGGKALSPVKPVRSSTDTGLAFVFTGQGAQYVGMGWDLLAYPIFAQTLRQIDEVYHSLGSRWSLFDELRHGKNIDKPEYSQPICTAIQIALVELLESFGIVPKAVVGHSSGEIAAAYTIGALSLLSACKVAFFRGKLTSSGAVSPGAMLSINVAKPEVPQYLMRVGEGVTSQLSVACINSPFNCTLSGPEEDIDAVKAQADQDGIFAQKLKTGVAYHSAAMNAIADEYLTLIGTIEGADRQTSKVTARIQMVSSVSGKAIRQDDLADAQYWANNLISPVQFADAIQLLTQWSSTLKIGMGSVTDLIEIGPHAALKRPINDTIQQVANRKREIRYLHVLHRSHPAVQTTLELAGQLFCLGHKISLPAVNRQLANTRPPFLVNCPTYPFDRSRLYWTESRISRDFRLRGVVSGDTLGVRVSDWNPLEPRWRNFLSTESTPWIRDHKMTDTVLYPAAGMLIMAIEAVQQMVPIDRKVRGYLVKLAEFMSPIIVPQTWEERTETQVRLRLVKGSQNDNTSLFDVAVFSYSRGTWTECCNANIMAEYSEDSLGTTVDEGLQAMHKSAVLSCSRPLDSKALYKDAAEYGLQYGGMFQLLQDVCWDGKNTALARVDVTKKRFETGSLVHPAILDQAFQVLRVASGQQEAANVPVRLVDAWFAPSGWQFPQNSSIQWFATSHTTARGDHVTVDGEQGSIYALAENGATLCRIQQANMATVSKNSEEKGKKLLYSIDWKPHLSLLDSKQLSHLYPADTKTDETAMLVNYRKLCSLLDTVAAQAVRGLDRAQVPENLRRHLEWLDFHVKRLPPSQQEEAYRVSNMEIEARVDDIERVLPTWKLYTVCAQKLPEILSGKIDPLEVIFKYDLADTFYAGLFENICADGRLAGILGLIAHENPAMRVLEIGAGTGGMTAQVLAALEERENRIGAPSFAEYSYTDISPMFLERAKSRWPRFQAEGRLNFQTLDIVQGIENQGFQPASYDLIIAASVLHATPNLEATIQHVRKALKPGGRLILLEAIKPEDVATNFMAGLVPGWWVSRDKWRPHSPAVSEAVWDRCLSENGFSGNDMIIRDYNSEDCHVVSIILSTAVEEPQYPIVPRVDASNLVLVVDKNPSEKQLLLAKSVRDSLDPQEEFEPRICSFSAEDLPQSLANSDDDIVVCLVEVSRPLLANLSEETFKALRQLIHNTPRLLWVTSSGASTADGPEYSVIQGFLRSIRAEQPSSHLVSLNIEGEADGIACASAIVKVVETSFGSPSSQELEYVFKDGIFMTARVIEDVAGNERIHPLLLPQLTHEPWAKTGALRLSLNTEIPQKSTIFVQDTVHKSPLGPHEVEIHADTWSFMEGDIRSAIDRTKDDLFGGNCGGVVTRVGSECNNSFQIGDRVCVSDLDCMRKYPRSHETNFVKIPEKLSIEAATSVFHPAILAYHSLIDIARLGERDTILIHWAASSVGQIAVQIAQKQKAQVYATTSSLEEKRFLIETLGIPGGDIFDGQDATFGADVVRATEGEGVDVVLNSLVGEDSLRGYSQCLALGGRFIEISHAGIEAKLNLPHEFFARNITASVVDPTRLRPKPLSRLLKTVMTLIENGEIQILRPVPVYKVSQLERIHKKIQDKEPMSQIVVTASPDDIVPQFVKEQPTWEFDKSASYLVAGGFGGIGRAILQWMADRGAKHLIVPSRSGAISKAAAEVVAQLTAQEVTIVAPQCDVSSETSLSHVLAECARTMPPIRGCINAAMVLQDGIFQENMTFTKWDLTIRSKVQTSWNLHRLLPESLDFFILLSSLAGVVGQMASSNYAGGCAFQDALARYRVSRGQLAVSIDIGWMRNIGIIAETGAYQRQRLAADDMRPIDGAELLALLTICCRPDAPQRSPSESQVLFGLRTPADHLAQGRVPPALLDRPLLAAFSYIAGSDITPDQDSLKQIVTNPATLFRQSSDSTERIRIVHRALADKLAGAMSISSDDVEPSKPLSTYGVDSLMAVDLRNWIGKTFGATVAVFDIMGGVSIASIADLVVAKSTV</sequence>
<evidence type="ECO:0000256" key="3">
    <source>
        <dbReference type="ARBA" id="ARBA00022603"/>
    </source>
</evidence>
<keyword evidence="1" id="KW-0596">Phosphopantetheine</keyword>
<dbReference type="InterPro" id="IPR016039">
    <property type="entry name" value="Thiolase-like"/>
</dbReference>
<keyword evidence="4 13" id="KW-0808">Transferase</keyword>
<dbReference type="SUPFAM" id="SSF50129">
    <property type="entry name" value="GroES-like"/>
    <property type="match status" value="1"/>
</dbReference>
<dbReference type="InterPro" id="IPR056501">
    <property type="entry name" value="NAD-bd_HRPKS_sdrA"/>
</dbReference>
<dbReference type="InterPro" id="IPR020841">
    <property type="entry name" value="PKS_Beta-ketoAc_synthase_dom"/>
</dbReference>
<keyword evidence="7" id="KW-0511">Multifunctional enzyme</keyword>
<keyword evidence="14" id="KW-1185">Reference proteome</keyword>
<dbReference type="InterPro" id="IPR013968">
    <property type="entry name" value="PKS_KR"/>
</dbReference>
<dbReference type="PROSITE" id="PS00012">
    <property type="entry name" value="PHOSPHOPANTETHEINE"/>
    <property type="match status" value="1"/>
</dbReference>
<dbReference type="InterPro" id="IPR020843">
    <property type="entry name" value="ER"/>
</dbReference>
<protein>
    <submittedName>
        <fullName evidence="13">Acyl transferase/acyl hydrolase/lysophospholipase</fullName>
    </submittedName>
</protein>
<feature type="domain" description="PKS/mFAS DH" evidence="12">
    <location>
        <begin position="997"/>
        <end position="1296"/>
    </location>
</feature>
<dbReference type="Proteomes" id="UP001147752">
    <property type="component" value="Unassembled WGS sequence"/>
</dbReference>
<dbReference type="InterPro" id="IPR050091">
    <property type="entry name" value="PKS_NRPS_Biosynth_Enz"/>
</dbReference>
<dbReference type="PROSITE" id="PS50075">
    <property type="entry name" value="CARRIER"/>
    <property type="match status" value="1"/>
</dbReference>
<dbReference type="InterPro" id="IPR049551">
    <property type="entry name" value="PKS_DH_C"/>
</dbReference>
<dbReference type="GO" id="GO:0031177">
    <property type="term" value="F:phosphopantetheine binding"/>
    <property type="evidence" value="ECO:0007669"/>
    <property type="project" value="InterPro"/>
</dbReference>
<dbReference type="InterPro" id="IPR001227">
    <property type="entry name" value="Ac_transferase_dom_sf"/>
</dbReference>
<feature type="active site" description="Proton acceptor; for dehydratase activity" evidence="9">
    <location>
        <position position="1029"/>
    </location>
</feature>
<dbReference type="CDD" id="cd00833">
    <property type="entry name" value="PKS"/>
    <property type="match status" value="1"/>
</dbReference>
<feature type="domain" description="Carrier" evidence="10">
    <location>
        <begin position="2513"/>
        <end position="2594"/>
    </location>
</feature>
<evidence type="ECO:0000256" key="5">
    <source>
        <dbReference type="ARBA" id="ARBA00022857"/>
    </source>
</evidence>
<dbReference type="InterPro" id="IPR011032">
    <property type="entry name" value="GroES-like_sf"/>
</dbReference>
<dbReference type="GO" id="GO:0016491">
    <property type="term" value="F:oxidoreductase activity"/>
    <property type="evidence" value="ECO:0007669"/>
    <property type="project" value="UniProtKB-KW"/>
</dbReference>
<dbReference type="Pfam" id="PF00698">
    <property type="entry name" value="Acyl_transf_1"/>
    <property type="match status" value="1"/>
</dbReference>
<reference evidence="13" key="2">
    <citation type="journal article" date="2023" name="IMA Fungus">
        <title>Comparative genomic study of the Penicillium genus elucidates a diverse pangenome and 15 lateral gene transfer events.</title>
        <authorList>
            <person name="Petersen C."/>
            <person name="Sorensen T."/>
            <person name="Nielsen M.R."/>
            <person name="Sondergaard T.E."/>
            <person name="Sorensen J.L."/>
            <person name="Fitzpatrick D.A."/>
            <person name="Frisvad J.C."/>
            <person name="Nielsen K.L."/>
        </authorList>
    </citation>
    <scope>NUCLEOTIDE SEQUENCE</scope>
    <source>
        <strain evidence="13">IBT 3081</strain>
    </source>
</reference>
<dbReference type="Pfam" id="PF21089">
    <property type="entry name" value="PKS_DH_N"/>
    <property type="match status" value="1"/>
</dbReference>
<dbReference type="GO" id="GO:0016787">
    <property type="term" value="F:hydrolase activity"/>
    <property type="evidence" value="ECO:0007669"/>
    <property type="project" value="UniProtKB-KW"/>
</dbReference>
<dbReference type="SMART" id="SM00829">
    <property type="entry name" value="PKS_ER"/>
    <property type="match status" value="1"/>
</dbReference>
<dbReference type="GO" id="GO:0004312">
    <property type="term" value="F:fatty acid synthase activity"/>
    <property type="evidence" value="ECO:0007669"/>
    <property type="project" value="TreeGrafter"/>
</dbReference>
<dbReference type="SMART" id="SM00827">
    <property type="entry name" value="PKS_AT"/>
    <property type="match status" value="1"/>
</dbReference>
<dbReference type="OrthoDB" id="329835at2759"/>
<dbReference type="SUPFAM" id="SSF47336">
    <property type="entry name" value="ACP-like"/>
    <property type="match status" value="1"/>
</dbReference>
<dbReference type="SUPFAM" id="SSF55048">
    <property type="entry name" value="Probable ACP-binding domain of malonyl-CoA ACP transacylase"/>
    <property type="match status" value="1"/>
</dbReference>
<dbReference type="SMART" id="SM00825">
    <property type="entry name" value="PKS_KS"/>
    <property type="match status" value="1"/>
</dbReference>
<dbReference type="CDD" id="cd02440">
    <property type="entry name" value="AdoMet_MTases"/>
    <property type="match status" value="1"/>
</dbReference>
<dbReference type="InterPro" id="IPR014030">
    <property type="entry name" value="Ketoacyl_synth_N"/>
</dbReference>
<dbReference type="InterPro" id="IPR014031">
    <property type="entry name" value="Ketoacyl_synth_C"/>
</dbReference>
<evidence type="ECO:0000256" key="4">
    <source>
        <dbReference type="ARBA" id="ARBA00022679"/>
    </source>
</evidence>
<dbReference type="InterPro" id="IPR036736">
    <property type="entry name" value="ACP-like_sf"/>
</dbReference>
<dbReference type="InterPro" id="IPR016035">
    <property type="entry name" value="Acyl_Trfase/lysoPLipase"/>
</dbReference>
<comment type="caution">
    <text evidence="13">The sequence shown here is derived from an EMBL/GenBank/DDBJ whole genome shotgun (WGS) entry which is preliminary data.</text>
</comment>
<dbReference type="InterPro" id="IPR057326">
    <property type="entry name" value="KR_dom"/>
</dbReference>
<dbReference type="PROSITE" id="PS52019">
    <property type="entry name" value="PKS_MFAS_DH"/>
    <property type="match status" value="1"/>
</dbReference>
<dbReference type="RefSeq" id="XP_056581594.1">
    <property type="nucleotide sequence ID" value="XM_056725344.1"/>
</dbReference>
<dbReference type="InterPro" id="IPR014043">
    <property type="entry name" value="Acyl_transferase_dom"/>
</dbReference>
<organism evidence="13 14">
    <name type="scientific">Penicillium concentricum</name>
    <dbReference type="NCBI Taxonomy" id="293559"/>
    <lineage>
        <taxon>Eukaryota</taxon>
        <taxon>Fungi</taxon>
        <taxon>Dikarya</taxon>
        <taxon>Ascomycota</taxon>
        <taxon>Pezizomycotina</taxon>
        <taxon>Eurotiomycetes</taxon>
        <taxon>Eurotiomycetidae</taxon>
        <taxon>Eurotiales</taxon>
        <taxon>Aspergillaceae</taxon>
        <taxon>Penicillium</taxon>
    </lineage>
</organism>
<dbReference type="InterPro" id="IPR049552">
    <property type="entry name" value="PKS_DH_N"/>
</dbReference>
<dbReference type="Pfam" id="PF00109">
    <property type="entry name" value="ketoacyl-synt"/>
    <property type="match status" value="1"/>
</dbReference>
<dbReference type="CDD" id="cd05195">
    <property type="entry name" value="enoyl_red"/>
    <property type="match status" value="1"/>
</dbReference>
<dbReference type="Pfam" id="PF02801">
    <property type="entry name" value="Ketoacyl-synt_C"/>
    <property type="match status" value="1"/>
</dbReference>
<dbReference type="Gene3D" id="3.90.180.10">
    <property type="entry name" value="Medium-chain alcohol dehydrogenases, catalytic domain"/>
    <property type="match status" value="1"/>
</dbReference>
<dbReference type="PANTHER" id="PTHR43775:SF29">
    <property type="entry name" value="ASPERFURANONE POLYKETIDE SYNTHASE AFOG-RELATED"/>
    <property type="match status" value="1"/>
</dbReference>
<dbReference type="Pfam" id="PF08659">
    <property type="entry name" value="KR"/>
    <property type="match status" value="1"/>
</dbReference>
<dbReference type="Gene3D" id="1.10.1200.10">
    <property type="entry name" value="ACP-like"/>
    <property type="match status" value="1"/>
</dbReference>
<evidence type="ECO:0000259" key="11">
    <source>
        <dbReference type="PROSITE" id="PS52004"/>
    </source>
</evidence>
<keyword evidence="13" id="KW-0378">Hydrolase</keyword>
<feature type="region of interest" description="N-terminal hotdog fold" evidence="9">
    <location>
        <begin position="997"/>
        <end position="1131"/>
    </location>
</feature>
<evidence type="ECO:0000256" key="8">
    <source>
        <dbReference type="ARBA" id="ARBA00023315"/>
    </source>
</evidence>
<dbReference type="Pfam" id="PF23297">
    <property type="entry name" value="ACP_SdgA_C"/>
    <property type="match status" value="1"/>
</dbReference>
<dbReference type="SUPFAM" id="SSF52151">
    <property type="entry name" value="FabD/lysophospholipase-like"/>
    <property type="match status" value="1"/>
</dbReference>
<reference evidence="13" key="1">
    <citation type="submission" date="2022-12" db="EMBL/GenBank/DDBJ databases">
        <authorList>
            <person name="Petersen C."/>
        </authorList>
    </citation>
    <scope>NUCLEOTIDE SEQUENCE</scope>
    <source>
        <strain evidence="13">IBT 3081</strain>
    </source>
</reference>
<evidence type="ECO:0000256" key="9">
    <source>
        <dbReference type="PROSITE-ProRule" id="PRU01363"/>
    </source>
</evidence>
<dbReference type="SMART" id="SM00826">
    <property type="entry name" value="PKS_DH"/>
    <property type="match status" value="1"/>
</dbReference>
<dbReference type="SUPFAM" id="SSF53335">
    <property type="entry name" value="S-adenosyl-L-methionine-dependent methyltransferases"/>
    <property type="match status" value="1"/>
</dbReference>
<dbReference type="InterPro" id="IPR013217">
    <property type="entry name" value="Methyltransf_12"/>
</dbReference>
<proteinExistence type="predicted"/>
<dbReference type="Gene3D" id="3.40.47.10">
    <property type="match status" value="1"/>
</dbReference>
<evidence type="ECO:0000256" key="7">
    <source>
        <dbReference type="ARBA" id="ARBA00023268"/>
    </source>
</evidence>
<dbReference type="SUPFAM" id="SSF53901">
    <property type="entry name" value="Thiolase-like"/>
    <property type="match status" value="1"/>
</dbReference>
<evidence type="ECO:0000259" key="12">
    <source>
        <dbReference type="PROSITE" id="PS52019"/>
    </source>
</evidence>
<dbReference type="InterPro" id="IPR049900">
    <property type="entry name" value="PKS_mFAS_DH"/>
</dbReference>
<dbReference type="SMART" id="SM00822">
    <property type="entry name" value="PKS_KR"/>
    <property type="match status" value="1"/>
</dbReference>
<dbReference type="InterPro" id="IPR020807">
    <property type="entry name" value="PKS_DH"/>
</dbReference>
<dbReference type="Gene3D" id="3.40.50.720">
    <property type="entry name" value="NAD(P)-binding Rossmann-like Domain"/>
    <property type="match status" value="1"/>
</dbReference>
<dbReference type="InterPro" id="IPR032821">
    <property type="entry name" value="PKS_assoc"/>
</dbReference>
<evidence type="ECO:0000256" key="1">
    <source>
        <dbReference type="ARBA" id="ARBA00022450"/>
    </source>
</evidence>
<dbReference type="Pfam" id="PF08242">
    <property type="entry name" value="Methyltransf_12"/>
    <property type="match status" value="1"/>
</dbReference>
<dbReference type="Gene3D" id="3.10.129.110">
    <property type="entry name" value="Polyketide synthase dehydratase"/>
    <property type="match status" value="1"/>
</dbReference>
<accession>A0A9W9VB41</accession>
<dbReference type="Gene3D" id="3.40.366.10">
    <property type="entry name" value="Malonyl-Coenzyme A Acyl Carrier Protein, domain 2"/>
    <property type="match status" value="1"/>
</dbReference>
<dbReference type="InterPro" id="IPR013149">
    <property type="entry name" value="ADH-like_C"/>
</dbReference>
<keyword evidence="8" id="KW-0012">Acyltransferase</keyword>
<dbReference type="GO" id="GO:0030639">
    <property type="term" value="P:polyketide biosynthetic process"/>
    <property type="evidence" value="ECO:0007669"/>
    <property type="project" value="UniProtKB-ARBA"/>
</dbReference>
<dbReference type="PANTHER" id="PTHR43775">
    <property type="entry name" value="FATTY ACID SYNTHASE"/>
    <property type="match status" value="1"/>
</dbReference>
<dbReference type="GO" id="GO:0006633">
    <property type="term" value="P:fatty acid biosynthetic process"/>
    <property type="evidence" value="ECO:0007669"/>
    <property type="project" value="TreeGrafter"/>
</dbReference>
<evidence type="ECO:0000259" key="10">
    <source>
        <dbReference type="PROSITE" id="PS50075"/>
    </source>
</evidence>